<reference evidence="1 2" key="1">
    <citation type="submission" date="2024-06" db="EMBL/GenBank/DDBJ databases">
        <authorList>
            <person name="Kaempfer P."/>
            <person name="Viver T."/>
        </authorList>
    </citation>
    <scope>NUCLEOTIDE SEQUENCE [LARGE SCALE GENOMIC DNA]</scope>
    <source>
        <strain evidence="1 2">ST-64</strain>
    </source>
</reference>
<evidence type="ECO:0008006" key="3">
    <source>
        <dbReference type="Google" id="ProtNLM"/>
    </source>
</evidence>
<comment type="caution">
    <text evidence="1">The sequence shown here is derived from an EMBL/GenBank/DDBJ whole genome shotgun (WGS) entry which is preliminary data.</text>
</comment>
<dbReference type="Proteomes" id="UP001629244">
    <property type="component" value="Unassembled WGS sequence"/>
</dbReference>
<evidence type="ECO:0000313" key="2">
    <source>
        <dbReference type="Proteomes" id="UP001629244"/>
    </source>
</evidence>
<dbReference type="EMBL" id="JBELQC010000002">
    <property type="protein sequence ID" value="MFL9841885.1"/>
    <property type="molecule type" value="Genomic_DNA"/>
</dbReference>
<dbReference type="Gene3D" id="1.20.1050.10">
    <property type="match status" value="1"/>
</dbReference>
<dbReference type="InterPro" id="IPR036282">
    <property type="entry name" value="Glutathione-S-Trfase_C_sf"/>
</dbReference>
<evidence type="ECO:0000313" key="1">
    <source>
        <dbReference type="EMBL" id="MFL9841885.1"/>
    </source>
</evidence>
<dbReference type="RefSeq" id="WP_408079014.1">
    <property type="nucleotide sequence ID" value="NZ_JBELQC010000002.1"/>
</dbReference>
<name>A0ABW8YPN1_9SPHN</name>
<accession>A0ABW8YPN1</accession>
<dbReference type="SUPFAM" id="SSF47616">
    <property type="entry name" value="GST C-terminal domain-like"/>
    <property type="match status" value="1"/>
</dbReference>
<proteinExistence type="predicted"/>
<protein>
    <recommendedName>
        <fullName evidence="3">Glutathione S-transferase</fullName>
    </recommendedName>
</protein>
<gene>
    <name evidence="1" type="ORF">ABS767_12995</name>
</gene>
<keyword evidence="2" id="KW-1185">Reference proteome</keyword>
<organism evidence="1 2">
    <name type="scientific">Sphingomonas plantiphila</name>
    <dbReference type="NCBI Taxonomy" id="3163295"/>
    <lineage>
        <taxon>Bacteria</taxon>
        <taxon>Pseudomonadati</taxon>
        <taxon>Pseudomonadota</taxon>
        <taxon>Alphaproteobacteria</taxon>
        <taxon>Sphingomonadales</taxon>
        <taxon>Sphingomonadaceae</taxon>
        <taxon>Sphingomonas</taxon>
    </lineage>
</organism>
<sequence length="260" mass="28409">MSVPPVQATMLTFQPMIDSETTRLVTRYYGIAVVERDHLPISAAIRTLVRGGNGHIPLLYGDGFALTSPYPIAQHFDAALPADQRLIPDFGPLADQVAQDWQTYNGVMGTDIAVFAYFHLLPQRALMQPIFGAPVPWIERTLLTLSYPLLRAIITFGLKLSAERAAAAETRIRATFDATDLRIADGRTYLDGNRLTIADIALCAAFAPLLLPRGYGALMPPIAAMPLPLRALIEELRGRPTASYVQRLYDSGFAGRGTQG</sequence>